<dbReference type="InterPro" id="IPR027417">
    <property type="entry name" value="P-loop_NTPase"/>
</dbReference>
<dbReference type="OrthoDB" id="5954683at2759"/>
<feature type="domain" description="UvrD-like helicase C-terminal" evidence="3">
    <location>
        <begin position="612"/>
        <end position="659"/>
    </location>
</feature>
<dbReference type="InterPro" id="IPR027785">
    <property type="entry name" value="UvrD-like_helicase_C"/>
</dbReference>
<feature type="domain" description="Schlafen GTPase-like" evidence="4">
    <location>
        <begin position="228"/>
        <end position="340"/>
    </location>
</feature>
<dbReference type="EMBL" id="MU825881">
    <property type="protein sequence ID" value="KAJ7385312.1"/>
    <property type="molecule type" value="Genomic_DNA"/>
</dbReference>
<dbReference type="InterPro" id="IPR048729">
    <property type="entry name" value="SLFN_GTPase-like"/>
</dbReference>
<sequence>MQLTNFKSGNGLLHNNNHTQRKKIVNQISAFANGSGGIILIGVEDDGTVLGQNLDSEGNSKKDVKERVELIVQGMKWSCTPESNLHWKVDFIPVQDKERCYVIAISVAGMKGGVFTKSPKSYELRPGNDGKETIHLLEFKEWKQRMLRGTNMLQNESKAMREVNEKFNAVSISDRVLRTVEGSVGKIRESFFAVGEGCPISPKGFESNLPEAAPLVTRWLQEMSSRGHNRALLVASRSLHSSINGWRHDDDDGVICDLLLFNAELGGLHLFTLCDSKTDEQFLAYSHATAKALKKALVTIGGCHEKFYITHHVIPCRARAPTEQIGQLLPDSRYPQEYDLEKPRDQLLNLLTKEQFQLVYREIDDHRELWVKGAAGSGKTLVAVEFVKELRRRHPNLEQDEILYVCENKGIRQQISNHGICRCVCRVTFMREDWPEVKHIIMDEVQGYRDEDRKWDEDNWLQKAKKVVRQHAIDDPGYLWLFIDNNQINHKYSTAIPFECQQVPAFRLKKVIRNSKRIVKFASKICLDQNAARGIEMGHDFEGEEVMHRTYQGGETFQISALKKVIKSLCTEGYSKGDITLLYGKGDVIPQNLSLELNLPIVDAESNESDNLVVSTFRKYSGLERPIVILVNVEGSLPYGSNRNAIYCCATRAMVKLIILKESQNK</sequence>
<dbReference type="Pfam" id="PF13538">
    <property type="entry name" value="UvrD_C_2"/>
    <property type="match status" value="1"/>
</dbReference>
<evidence type="ECO:0000259" key="5">
    <source>
        <dbReference type="Pfam" id="PF24883"/>
    </source>
</evidence>
<dbReference type="Gene3D" id="3.30.950.30">
    <property type="entry name" value="Schlafen, AAA domain"/>
    <property type="match status" value="1"/>
</dbReference>
<reference evidence="6" key="1">
    <citation type="submission" date="2023-01" db="EMBL/GenBank/DDBJ databases">
        <title>Genome assembly of the deep-sea coral Lophelia pertusa.</title>
        <authorList>
            <person name="Herrera S."/>
            <person name="Cordes E."/>
        </authorList>
    </citation>
    <scope>NUCLEOTIDE SEQUENCE</scope>
    <source>
        <strain evidence="6">USNM1676648</strain>
        <tissue evidence="6">Polyp</tissue>
    </source>
</reference>
<feature type="domain" description="Nephrocystin 3-like N-terminal" evidence="5">
    <location>
        <begin position="350"/>
        <end position="484"/>
    </location>
</feature>
<name>A0A9W9ZP55_9CNID</name>
<dbReference type="Pfam" id="PF21026">
    <property type="entry name" value="SLFN_GTPase-like"/>
    <property type="match status" value="1"/>
</dbReference>
<keyword evidence="1" id="KW-0677">Repeat</keyword>
<evidence type="ECO:0000313" key="7">
    <source>
        <dbReference type="Proteomes" id="UP001163046"/>
    </source>
</evidence>
<organism evidence="6 7">
    <name type="scientific">Desmophyllum pertusum</name>
    <dbReference type="NCBI Taxonomy" id="174260"/>
    <lineage>
        <taxon>Eukaryota</taxon>
        <taxon>Metazoa</taxon>
        <taxon>Cnidaria</taxon>
        <taxon>Anthozoa</taxon>
        <taxon>Hexacorallia</taxon>
        <taxon>Scleractinia</taxon>
        <taxon>Caryophylliina</taxon>
        <taxon>Caryophylliidae</taxon>
        <taxon>Desmophyllum</taxon>
    </lineage>
</organism>
<evidence type="ECO:0000256" key="1">
    <source>
        <dbReference type="ARBA" id="ARBA00022737"/>
    </source>
</evidence>
<dbReference type="SUPFAM" id="SSF52540">
    <property type="entry name" value="P-loop containing nucleoside triphosphate hydrolases"/>
    <property type="match status" value="1"/>
</dbReference>
<dbReference type="PANTHER" id="PTHR12155">
    <property type="entry name" value="SCHLAFEN"/>
    <property type="match status" value="1"/>
</dbReference>
<dbReference type="PANTHER" id="PTHR12155:SF30">
    <property type="entry name" value="PROTEIN SLFN14"/>
    <property type="match status" value="1"/>
</dbReference>
<gene>
    <name evidence="6" type="primary">SLFN14_4</name>
    <name evidence="6" type="ORF">OS493_016386</name>
</gene>
<feature type="domain" description="Schlafen AlbA-2" evidence="2">
    <location>
        <begin position="18"/>
        <end position="114"/>
    </location>
</feature>
<evidence type="ECO:0000259" key="3">
    <source>
        <dbReference type="Pfam" id="PF13538"/>
    </source>
</evidence>
<dbReference type="InterPro" id="IPR029684">
    <property type="entry name" value="Schlafen"/>
</dbReference>
<dbReference type="InterPro" id="IPR038461">
    <property type="entry name" value="Schlafen_AlbA_2_dom_sf"/>
</dbReference>
<evidence type="ECO:0000313" key="6">
    <source>
        <dbReference type="EMBL" id="KAJ7385312.1"/>
    </source>
</evidence>
<evidence type="ECO:0000259" key="2">
    <source>
        <dbReference type="Pfam" id="PF04326"/>
    </source>
</evidence>
<comment type="caution">
    <text evidence="6">The sequence shown here is derived from an EMBL/GenBank/DDBJ whole genome shotgun (WGS) entry which is preliminary data.</text>
</comment>
<accession>A0A9W9ZP55</accession>
<dbReference type="Pfam" id="PF24883">
    <property type="entry name" value="NPHP3_N"/>
    <property type="match status" value="1"/>
</dbReference>
<dbReference type="InterPro" id="IPR007421">
    <property type="entry name" value="Schlafen_AlbA_2_dom"/>
</dbReference>
<proteinExistence type="predicted"/>
<keyword evidence="7" id="KW-1185">Reference proteome</keyword>
<evidence type="ECO:0000259" key="4">
    <source>
        <dbReference type="Pfam" id="PF21026"/>
    </source>
</evidence>
<protein>
    <submittedName>
        <fullName evidence="6">Platelet maturation</fullName>
    </submittedName>
</protein>
<dbReference type="Proteomes" id="UP001163046">
    <property type="component" value="Unassembled WGS sequence"/>
</dbReference>
<dbReference type="InterPro" id="IPR056884">
    <property type="entry name" value="NPHP3-like_N"/>
</dbReference>
<dbReference type="Pfam" id="PF04326">
    <property type="entry name" value="SLFN_AlbA_2"/>
    <property type="match status" value="1"/>
</dbReference>
<dbReference type="Gene3D" id="3.40.50.300">
    <property type="entry name" value="P-loop containing nucleotide triphosphate hydrolases"/>
    <property type="match status" value="2"/>
</dbReference>
<dbReference type="AlphaFoldDB" id="A0A9W9ZP55"/>